<dbReference type="Pfam" id="PF00096">
    <property type="entry name" value="zf-C2H2"/>
    <property type="match status" value="5"/>
</dbReference>
<dbReference type="InterPro" id="IPR050636">
    <property type="entry name" value="C2H2-ZF_domain-containing"/>
</dbReference>
<dbReference type="SUPFAM" id="SSF57667">
    <property type="entry name" value="beta-beta-alpha zinc fingers"/>
    <property type="match status" value="6"/>
</dbReference>
<evidence type="ECO:0000256" key="10">
    <source>
        <dbReference type="SAM" id="MobiDB-lite"/>
    </source>
</evidence>
<accession>A0A8C5A8M8</accession>
<keyword evidence="7" id="KW-0804">Transcription</keyword>
<dbReference type="PANTHER" id="PTHR47772">
    <property type="entry name" value="ZINC FINGER PROTEIN 200"/>
    <property type="match status" value="1"/>
</dbReference>
<feature type="domain" description="C2H2-type" evidence="11">
    <location>
        <begin position="353"/>
        <end position="379"/>
    </location>
</feature>
<dbReference type="PROSITE" id="PS50157">
    <property type="entry name" value="ZINC_FINGER_C2H2_2"/>
    <property type="match status" value="10"/>
</dbReference>
<evidence type="ECO:0000256" key="1">
    <source>
        <dbReference type="ARBA" id="ARBA00004123"/>
    </source>
</evidence>
<dbReference type="InterPro" id="IPR013087">
    <property type="entry name" value="Znf_C2H2_type"/>
</dbReference>
<evidence type="ECO:0000313" key="12">
    <source>
        <dbReference type="Ensembl" id="ENSGMOP00000026303.1"/>
    </source>
</evidence>
<feature type="domain" description="C2H2-type" evidence="11">
    <location>
        <begin position="380"/>
        <end position="410"/>
    </location>
</feature>
<dbReference type="PANTHER" id="PTHR47772:SF6">
    <property type="entry name" value="GASTRULA ZINC FINGER PROTEIN XLCGF57.1-LIKE"/>
    <property type="match status" value="1"/>
</dbReference>
<evidence type="ECO:0000259" key="11">
    <source>
        <dbReference type="PROSITE" id="PS50157"/>
    </source>
</evidence>
<reference evidence="12" key="1">
    <citation type="submission" date="2025-08" db="UniProtKB">
        <authorList>
            <consortium name="Ensembl"/>
        </authorList>
    </citation>
    <scope>IDENTIFICATION</scope>
</reference>
<keyword evidence="2" id="KW-0479">Metal-binding</keyword>
<feature type="compositionally biased region" description="Basic residues" evidence="10">
    <location>
        <begin position="480"/>
        <end position="489"/>
    </location>
</feature>
<feature type="domain" description="C2H2-type" evidence="11">
    <location>
        <begin position="411"/>
        <end position="435"/>
    </location>
</feature>
<evidence type="ECO:0000256" key="5">
    <source>
        <dbReference type="ARBA" id="ARBA00022833"/>
    </source>
</evidence>
<keyword evidence="13" id="KW-1185">Reference proteome</keyword>
<feature type="domain" description="C2H2-type" evidence="11">
    <location>
        <begin position="161"/>
        <end position="184"/>
    </location>
</feature>
<feature type="domain" description="C2H2-type" evidence="11">
    <location>
        <begin position="290"/>
        <end position="318"/>
    </location>
</feature>
<evidence type="ECO:0000256" key="6">
    <source>
        <dbReference type="ARBA" id="ARBA00023015"/>
    </source>
</evidence>
<feature type="domain" description="C2H2-type" evidence="11">
    <location>
        <begin position="234"/>
        <end position="261"/>
    </location>
</feature>
<dbReference type="InterPro" id="IPR036236">
    <property type="entry name" value="Znf_C2H2_sf"/>
</dbReference>
<feature type="domain" description="C2H2-type" evidence="11">
    <location>
        <begin position="322"/>
        <end position="350"/>
    </location>
</feature>
<name>A0A8C5A8M8_GADMO</name>
<keyword evidence="6" id="KW-0805">Transcription regulation</keyword>
<dbReference type="FunFam" id="3.30.160.60:FF:000710">
    <property type="entry name" value="Zinc finger protein 768"/>
    <property type="match status" value="1"/>
</dbReference>
<evidence type="ECO:0000313" key="13">
    <source>
        <dbReference type="Proteomes" id="UP000694546"/>
    </source>
</evidence>
<dbReference type="Proteomes" id="UP000694546">
    <property type="component" value="Chromosome 18"/>
</dbReference>
<keyword evidence="5" id="KW-0862">Zinc</keyword>
<dbReference type="GO" id="GO:0005634">
    <property type="term" value="C:nucleus"/>
    <property type="evidence" value="ECO:0007669"/>
    <property type="project" value="UniProtKB-SubCell"/>
</dbReference>
<organism evidence="12 13">
    <name type="scientific">Gadus morhua</name>
    <name type="common">Atlantic cod</name>
    <dbReference type="NCBI Taxonomy" id="8049"/>
    <lineage>
        <taxon>Eukaryota</taxon>
        <taxon>Metazoa</taxon>
        <taxon>Chordata</taxon>
        <taxon>Craniata</taxon>
        <taxon>Vertebrata</taxon>
        <taxon>Euteleostomi</taxon>
        <taxon>Actinopterygii</taxon>
        <taxon>Neopterygii</taxon>
        <taxon>Teleostei</taxon>
        <taxon>Neoteleostei</taxon>
        <taxon>Acanthomorphata</taxon>
        <taxon>Zeiogadaria</taxon>
        <taxon>Gadariae</taxon>
        <taxon>Gadiformes</taxon>
        <taxon>Gadoidei</taxon>
        <taxon>Gadidae</taxon>
        <taxon>Gadus</taxon>
    </lineage>
</organism>
<dbReference type="Gene3D" id="3.30.160.60">
    <property type="entry name" value="Classic Zinc Finger"/>
    <property type="match status" value="9"/>
</dbReference>
<feature type="domain" description="C2H2-type" evidence="11">
    <location>
        <begin position="436"/>
        <end position="464"/>
    </location>
</feature>
<dbReference type="Ensembl" id="ENSGMOT00000062333.1">
    <property type="protein sequence ID" value="ENSGMOP00000026303.1"/>
    <property type="gene ID" value="ENSGMOG00000034038.1"/>
</dbReference>
<proteinExistence type="predicted"/>
<dbReference type="GeneTree" id="ENSGT00940000162287"/>
<dbReference type="GO" id="GO:0008270">
    <property type="term" value="F:zinc ion binding"/>
    <property type="evidence" value="ECO:0007669"/>
    <property type="project" value="UniProtKB-KW"/>
</dbReference>
<keyword evidence="3" id="KW-0677">Repeat</keyword>
<reference evidence="12" key="2">
    <citation type="submission" date="2025-09" db="UniProtKB">
        <authorList>
            <consortium name="Ensembl"/>
        </authorList>
    </citation>
    <scope>IDENTIFICATION</scope>
</reference>
<evidence type="ECO:0000256" key="9">
    <source>
        <dbReference type="PROSITE-ProRule" id="PRU00042"/>
    </source>
</evidence>
<dbReference type="SMART" id="SM00355">
    <property type="entry name" value="ZnF_C2H2"/>
    <property type="match status" value="12"/>
</dbReference>
<feature type="region of interest" description="Disordered" evidence="10">
    <location>
        <begin position="474"/>
        <end position="493"/>
    </location>
</feature>
<evidence type="ECO:0000256" key="8">
    <source>
        <dbReference type="ARBA" id="ARBA00023242"/>
    </source>
</evidence>
<evidence type="ECO:0000256" key="2">
    <source>
        <dbReference type="ARBA" id="ARBA00022723"/>
    </source>
</evidence>
<feature type="domain" description="C2H2-type" evidence="11">
    <location>
        <begin position="205"/>
        <end position="233"/>
    </location>
</feature>
<dbReference type="FunFam" id="3.30.160.60:FF:000358">
    <property type="entry name" value="zinc finger protein 24"/>
    <property type="match status" value="1"/>
</dbReference>
<feature type="domain" description="C2H2-type" evidence="11">
    <location>
        <begin position="262"/>
        <end position="289"/>
    </location>
</feature>
<evidence type="ECO:0000256" key="3">
    <source>
        <dbReference type="ARBA" id="ARBA00022737"/>
    </source>
</evidence>
<comment type="subcellular location">
    <subcellularLocation>
        <location evidence="1">Nucleus</location>
    </subcellularLocation>
</comment>
<keyword evidence="4 9" id="KW-0863">Zinc-finger</keyword>
<protein>
    <recommendedName>
        <fullName evidence="11">C2H2-type domain-containing protein</fullName>
    </recommendedName>
</protein>
<dbReference type="PROSITE" id="PS00028">
    <property type="entry name" value="ZINC_FINGER_C2H2_1"/>
    <property type="match status" value="8"/>
</dbReference>
<evidence type="ECO:0000256" key="7">
    <source>
        <dbReference type="ARBA" id="ARBA00023163"/>
    </source>
</evidence>
<sequence>MPSKKVLPRTKILIPEPSTQISIDPFPSVTYTVVADEDTNVGSSSAEDSLSDRSNTRSCFVELASPTEGKKPLITREKQDTLKISLSANSTSMNKGLCLICNKHVQTDMKEHMKAHFPDGVLTCPRCDTVFKNMQSLRLHFKRVCFDQLQIEPDKVALALYQCDGCERSFKYKLQLNRHRLVHSQLYCEIYAKTLARHKVSHTPFQCTLCEKDFGFFKQLSRHYENTHKLSKPYKCNHCPKAFSKLRFFIRHEWKHTGQLPFQCSQCAMKFKQDADLVGHLRVHTNEKPYLCADCGKTFSRNSNLRRHVKFRHSESREMRHFTCTQCSKTFKEKGSLQKHEQLKHQNHKNVRHPCNYCGKMFSQSGMARHKMIHTGEKPLKCHIPDCNQRFRSPSEVKNHVLRHHTADRPFECNTCGKGFIRLAIHLRVHTHEKPFLCKDCGKRYACNSNLTRHSRMVHNESSKVKRFLGFRRSKEGARQKPHQKKRQMRQTPGPCKYCGTVLHSSRLCPQMSLSDNQSSLPHEMEAKDGSNIEKHHGELVSLLQAPSHVAPSQENFLSSSSTDRSSVALYDHDEGSVALKEQDAPLGKIPAANKTNSSTQRRLLVQTGMLTQINEKHLGASYLDIPVPTVLTIPPSTLSLVRLCR</sequence>
<dbReference type="AlphaFoldDB" id="A0A8C5A8M8"/>
<keyword evidence="8" id="KW-0539">Nucleus</keyword>
<evidence type="ECO:0000256" key="4">
    <source>
        <dbReference type="ARBA" id="ARBA00022771"/>
    </source>
</evidence>
<dbReference type="FunFam" id="3.30.160.60:FF:000446">
    <property type="entry name" value="Zinc finger protein"/>
    <property type="match status" value="1"/>
</dbReference>